<protein>
    <submittedName>
        <fullName evidence="1">Uncharacterized protein</fullName>
    </submittedName>
</protein>
<evidence type="ECO:0000313" key="1">
    <source>
        <dbReference type="EMBL" id="DAF54182.1"/>
    </source>
</evidence>
<sequence>MKIMNRNKRPFWYLLYQGTELGKDANGYETGEKNVKYADPVKMEANISPAAGYAQIQQFGQFISYDKVIITDDMTCPIDENAVLFIDKKPEYKDGRPLYDYVVKQIAKSLNLVSIAVSKVNVS</sequence>
<dbReference type="EMBL" id="BK032673">
    <property type="protein sequence ID" value="DAF54182.1"/>
    <property type="molecule type" value="Genomic_DNA"/>
</dbReference>
<accession>A0A8S5STA6</accession>
<organism evidence="1">
    <name type="scientific">Phage sp. ctcqm2</name>
    <dbReference type="NCBI Taxonomy" id="2828007"/>
    <lineage>
        <taxon>Viruses</taxon>
    </lineage>
</organism>
<proteinExistence type="predicted"/>
<name>A0A8S5STA6_9VIRU</name>
<reference evidence="1" key="1">
    <citation type="journal article" date="2021" name="Proc. Natl. Acad. Sci. U.S.A.">
        <title>A Catalog of Tens of Thousands of Viruses from Human Metagenomes Reveals Hidden Associations with Chronic Diseases.</title>
        <authorList>
            <person name="Tisza M.J."/>
            <person name="Buck C.B."/>
        </authorList>
    </citation>
    <scope>NUCLEOTIDE SEQUENCE</scope>
    <source>
        <strain evidence="1">Ctcqm2</strain>
    </source>
</reference>